<dbReference type="GO" id="GO:0005886">
    <property type="term" value="C:plasma membrane"/>
    <property type="evidence" value="ECO:0007669"/>
    <property type="project" value="UniProtKB-SubCell"/>
</dbReference>
<dbReference type="Proteomes" id="UP000182836">
    <property type="component" value="Unassembled WGS sequence"/>
</dbReference>
<reference evidence="16 18" key="1">
    <citation type="submission" date="2015-07" db="EMBL/GenBank/DDBJ databases">
        <title>Fjat-14205 dsm 2895.</title>
        <authorList>
            <person name="Liu B."/>
            <person name="Wang J."/>
            <person name="Zhu Y."/>
            <person name="Liu G."/>
            <person name="Chen Q."/>
            <person name="Chen Z."/>
            <person name="Lan J."/>
            <person name="Che J."/>
            <person name="Ge C."/>
            <person name="Shi H."/>
            <person name="Pan Z."/>
            <person name="Liu X."/>
        </authorList>
    </citation>
    <scope>NUCLEOTIDE SEQUENCE [LARGE SCALE GENOMIC DNA]</scope>
    <source>
        <strain evidence="16 18">DSM 2895</strain>
    </source>
</reference>
<evidence type="ECO:0000256" key="4">
    <source>
        <dbReference type="ARBA" id="ARBA00022475"/>
    </source>
</evidence>
<dbReference type="SMART" id="SM00388">
    <property type="entry name" value="HisKA"/>
    <property type="match status" value="1"/>
</dbReference>
<dbReference type="SMART" id="SM00387">
    <property type="entry name" value="HATPase_c"/>
    <property type="match status" value="1"/>
</dbReference>
<dbReference type="OrthoDB" id="9780487at2"/>
<dbReference type="Pfam" id="PF02518">
    <property type="entry name" value="HATPase_c"/>
    <property type="match status" value="1"/>
</dbReference>
<name>A0A0D1UXF0_ANEMI</name>
<dbReference type="GeneID" id="42307992"/>
<evidence type="ECO:0000256" key="7">
    <source>
        <dbReference type="ARBA" id="ARBA00022692"/>
    </source>
</evidence>
<keyword evidence="10" id="KW-0067">ATP-binding</keyword>
<dbReference type="STRING" id="47500.AF333_22980"/>
<evidence type="ECO:0000313" key="16">
    <source>
        <dbReference type="EMBL" id="KON97870.1"/>
    </source>
</evidence>
<evidence type="ECO:0000259" key="15">
    <source>
        <dbReference type="PROSITE" id="PS50109"/>
    </source>
</evidence>
<keyword evidence="13 14" id="KW-0472">Membrane</keyword>
<dbReference type="PRINTS" id="PR00344">
    <property type="entry name" value="BCTRLSENSOR"/>
</dbReference>
<keyword evidence="7 14" id="KW-0812">Transmembrane</keyword>
<proteinExistence type="predicted"/>
<evidence type="ECO:0000256" key="14">
    <source>
        <dbReference type="SAM" id="Phobius"/>
    </source>
</evidence>
<keyword evidence="4" id="KW-1003">Cell membrane</keyword>
<evidence type="ECO:0000256" key="6">
    <source>
        <dbReference type="ARBA" id="ARBA00022679"/>
    </source>
</evidence>
<dbReference type="PANTHER" id="PTHR45453:SF2">
    <property type="entry name" value="HISTIDINE KINASE"/>
    <property type="match status" value="1"/>
</dbReference>
<comment type="subcellular location">
    <subcellularLocation>
        <location evidence="2">Cell membrane</location>
        <topology evidence="2">Multi-pass membrane protein</topology>
    </subcellularLocation>
</comment>
<dbReference type="PROSITE" id="PS50109">
    <property type="entry name" value="HIS_KIN"/>
    <property type="match status" value="1"/>
</dbReference>
<reference evidence="17 19" key="2">
    <citation type="submission" date="2016-10" db="EMBL/GenBank/DDBJ databases">
        <authorList>
            <person name="de Groot N.N."/>
        </authorList>
    </citation>
    <scope>NUCLEOTIDE SEQUENCE [LARGE SCALE GENOMIC DNA]</scope>
    <source>
        <strain evidence="17 19">DSM 2895</strain>
    </source>
</reference>
<feature type="domain" description="Histidine kinase" evidence="15">
    <location>
        <begin position="130"/>
        <end position="349"/>
    </location>
</feature>
<keyword evidence="6" id="KW-0808">Transferase</keyword>
<dbReference type="PANTHER" id="PTHR45453">
    <property type="entry name" value="PHOSPHATE REGULON SENSOR PROTEIN PHOR"/>
    <property type="match status" value="1"/>
</dbReference>
<comment type="catalytic activity">
    <reaction evidence="1">
        <text>ATP + protein L-histidine = ADP + protein N-phospho-L-histidine.</text>
        <dbReference type="EC" id="2.7.13.3"/>
    </reaction>
</comment>
<dbReference type="AlphaFoldDB" id="A0A0D1UXF0"/>
<feature type="transmembrane region" description="Helical" evidence="14">
    <location>
        <begin position="12"/>
        <end position="31"/>
    </location>
</feature>
<evidence type="ECO:0000256" key="9">
    <source>
        <dbReference type="ARBA" id="ARBA00022777"/>
    </source>
</evidence>
<keyword evidence="11 14" id="KW-1133">Transmembrane helix</keyword>
<dbReference type="GO" id="GO:0004721">
    <property type="term" value="F:phosphoprotein phosphatase activity"/>
    <property type="evidence" value="ECO:0007669"/>
    <property type="project" value="TreeGrafter"/>
</dbReference>
<dbReference type="EMBL" id="LGUG01000004">
    <property type="protein sequence ID" value="KON97870.1"/>
    <property type="molecule type" value="Genomic_DNA"/>
</dbReference>
<dbReference type="PATRIC" id="fig|47500.8.peg.3119"/>
<protein>
    <recommendedName>
        <fullName evidence="3">histidine kinase</fullName>
        <ecNumber evidence="3">2.7.13.3</ecNumber>
    </recommendedName>
</protein>
<evidence type="ECO:0000256" key="13">
    <source>
        <dbReference type="ARBA" id="ARBA00023136"/>
    </source>
</evidence>
<dbReference type="InterPro" id="IPR003594">
    <property type="entry name" value="HATPase_dom"/>
</dbReference>
<evidence type="ECO:0000256" key="3">
    <source>
        <dbReference type="ARBA" id="ARBA00012438"/>
    </source>
</evidence>
<evidence type="ECO:0000313" key="19">
    <source>
        <dbReference type="Proteomes" id="UP000182836"/>
    </source>
</evidence>
<accession>A0A0D1UXF0</accession>
<dbReference type="CDD" id="cd00082">
    <property type="entry name" value="HisKA"/>
    <property type="match status" value="1"/>
</dbReference>
<keyword evidence="9 17" id="KW-0418">Kinase</keyword>
<evidence type="ECO:0000256" key="12">
    <source>
        <dbReference type="ARBA" id="ARBA00023012"/>
    </source>
</evidence>
<sequence>MNIRTFLLDRLAYLLLYAINLFVILLVIQLSLFHSHQPLSSSIVFYIILLSCTGLFFVLVFDYIRQRPFYHKCDRLYTGEPSFEDMYIQGACTREQWIFERLLERQHAHYKQELFRYRKQQEQHRHFVQRWVHQMKTPVSVIDLLLQQANNGSRDNDPYRWLTSLQEENEKLAHGLDMMLYNARLDLFEKDFVPRKTSIVHMLRSLIHEYKKLFIRTSIFPKLEADQEEVIVETDEKWIRFVFQQLLTNSIKYSSRADKRSKIVRVVLFQNDQGWHVRISDEGVGIPPQDVSRVFDAFFTGENGRAFAESTGMGLYLSKQICDRLGHGLAVTSEHGKGTEVTVSFYERAHLYHDANMTKL</sequence>
<evidence type="ECO:0000256" key="5">
    <source>
        <dbReference type="ARBA" id="ARBA00022553"/>
    </source>
</evidence>
<dbReference type="InterPro" id="IPR036890">
    <property type="entry name" value="HATPase_C_sf"/>
</dbReference>
<evidence type="ECO:0000313" key="17">
    <source>
        <dbReference type="EMBL" id="SDH96445.1"/>
    </source>
</evidence>
<organism evidence="16 18">
    <name type="scientific">Aneurinibacillus migulanus</name>
    <name type="common">Bacillus migulanus</name>
    <dbReference type="NCBI Taxonomy" id="47500"/>
    <lineage>
        <taxon>Bacteria</taxon>
        <taxon>Bacillati</taxon>
        <taxon>Bacillota</taxon>
        <taxon>Bacilli</taxon>
        <taxon>Bacillales</taxon>
        <taxon>Paenibacillaceae</taxon>
        <taxon>Aneurinibacillus group</taxon>
        <taxon>Aneurinibacillus</taxon>
    </lineage>
</organism>
<dbReference type="InterPro" id="IPR003661">
    <property type="entry name" value="HisK_dim/P_dom"/>
</dbReference>
<feature type="transmembrane region" description="Helical" evidence="14">
    <location>
        <begin position="43"/>
        <end position="64"/>
    </location>
</feature>
<keyword evidence="12" id="KW-0902">Two-component regulatory system</keyword>
<dbReference type="GO" id="GO:0005524">
    <property type="term" value="F:ATP binding"/>
    <property type="evidence" value="ECO:0007669"/>
    <property type="project" value="UniProtKB-KW"/>
</dbReference>
<keyword evidence="18" id="KW-1185">Reference proteome</keyword>
<evidence type="ECO:0000256" key="1">
    <source>
        <dbReference type="ARBA" id="ARBA00000085"/>
    </source>
</evidence>
<dbReference type="GO" id="GO:0016036">
    <property type="term" value="P:cellular response to phosphate starvation"/>
    <property type="evidence" value="ECO:0007669"/>
    <property type="project" value="TreeGrafter"/>
</dbReference>
<evidence type="ECO:0000313" key="18">
    <source>
        <dbReference type="Proteomes" id="UP000037269"/>
    </source>
</evidence>
<evidence type="ECO:0000256" key="11">
    <source>
        <dbReference type="ARBA" id="ARBA00022989"/>
    </source>
</evidence>
<dbReference type="InterPro" id="IPR050351">
    <property type="entry name" value="BphY/WalK/GraS-like"/>
</dbReference>
<dbReference type="RefSeq" id="WP_043067803.1">
    <property type="nucleotide sequence ID" value="NZ_BJOA01000027.1"/>
</dbReference>
<dbReference type="InterPro" id="IPR004358">
    <property type="entry name" value="Sig_transdc_His_kin-like_C"/>
</dbReference>
<evidence type="ECO:0000256" key="10">
    <source>
        <dbReference type="ARBA" id="ARBA00022840"/>
    </source>
</evidence>
<keyword evidence="5" id="KW-0597">Phosphoprotein</keyword>
<dbReference type="GO" id="GO:0000155">
    <property type="term" value="F:phosphorelay sensor kinase activity"/>
    <property type="evidence" value="ECO:0007669"/>
    <property type="project" value="InterPro"/>
</dbReference>
<dbReference type="Gene3D" id="3.30.565.10">
    <property type="entry name" value="Histidine kinase-like ATPase, C-terminal domain"/>
    <property type="match status" value="1"/>
</dbReference>
<keyword evidence="8" id="KW-0547">Nucleotide-binding</keyword>
<dbReference type="InterPro" id="IPR005467">
    <property type="entry name" value="His_kinase_dom"/>
</dbReference>
<dbReference type="Proteomes" id="UP000037269">
    <property type="component" value="Unassembled WGS sequence"/>
</dbReference>
<dbReference type="EC" id="2.7.13.3" evidence="3"/>
<dbReference type="SUPFAM" id="SSF55874">
    <property type="entry name" value="ATPase domain of HSP90 chaperone/DNA topoisomerase II/histidine kinase"/>
    <property type="match status" value="1"/>
</dbReference>
<evidence type="ECO:0000256" key="2">
    <source>
        <dbReference type="ARBA" id="ARBA00004651"/>
    </source>
</evidence>
<dbReference type="EMBL" id="FNED01000001">
    <property type="protein sequence ID" value="SDH96445.1"/>
    <property type="molecule type" value="Genomic_DNA"/>
</dbReference>
<gene>
    <name evidence="16" type="ORF">AF333_22980</name>
    <name evidence="17" type="ORF">SAMN04487909_10163</name>
</gene>
<evidence type="ECO:0000256" key="8">
    <source>
        <dbReference type="ARBA" id="ARBA00022741"/>
    </source>
</evidence>